<accession>A0AAN1VRW2</accession>
<gene>
    <name evidence="1" type="ordered locus">TEH_21810</name>
</gene>
<dbReference type="AlphaFoldDB" id="A0AAN1VRW2"/>
<sequence length="55" mass="5782">MFALSYLDNGATVMGLPGAVMFSARTVFDLILPRVMADIKLSFTDIASLGCGGLL</sequence>
<reference evidence="1 2" key="1">
    <citation type="submission" date="2011-01" db="EMBL/GenBank/DDBJ databases">
        <title>Whole genome sequence of Tetragenococcus halophilus NBRC 12172.</title>
        <authorList>
            <person name="Nakazawa H."/>
            <person name="Omata S."/>
            <person name="Koga C."/>
            <person name="Watanabe Y."/>
            <person name="Katano Y."/>
            <person name="Ito N."/>
            <person name="Tsukatani N."/>
            <person name="Ankai A."/>
            <person name="Oguchi A."/>
            <person name="Fukui S."/>
            <person name="Yashiro I."/>
            <person name="Kamata S."/>
            <person name="Hashimoto Y."/>
            <person name="Yamazaki J."/>
            <person name="Taguchi H."/>
            <person name="Tanaka A."/>
            <person name="Koyama T."/>
            <person name="Ichige A."/>
            <person name="Hanya Y."/>
            <person name="Tanikawa S."/>
            <person name="Yamazaki S."/>
            <person name="Fujita N."/>
        </authorList>
    </citation>
    <scope>NUCLEOTIDE SEQUENCE [LARGE SCALE GENOMIC DNA]</scope>
    <source>
        <strain evidence="2">DSM 20338 / JCM 20259 / NCIMB 9735 / NBRC 12172</strain>
    </source>
</reference>
<dbReference type="Proteomes" id="UP000002663">
    <property type="component" value="Chromosome"/>
</dbReference>
<evidence type="ECO:0000313" key="2">
    <source>
        <dbReference type="Proteomes" id="UP000002663"/>
    </source>
</evidence>
<organism evidence="1 2">
    <name type="scientific">Tetragenococcus halophilus (strain DSM 20338 / JCM 20259 / NCIMB 9735 / NBRC 12172)</name>
    <name type="common">Pediococcus halophilus</name>
    <dbReference type="NCBI Taxonomy" id="945021"/>
    <lineage>
        <taxon>Bacteria</taxon>
        <taxon>Bacillati</taxon>
        <taxon>Bacillota</taxon>
        <taxon>Bacilli</taxon>
        <taxon>Lactobacillales</taxon>
        <taxon>Enterococcaceae</taxon>
        <taxon>Tetragenococcus</taxon>
    </lineage>
</organism>
<proteinExistence type="predicted"/>
<protein>
    <submittedName>
        <fullName evidence="1">Uncharacterized protein</fullName>
    </submittedName>
</protein>
<name>A0AAN1VRW2_TETHN</name>
<dbReference type="EMBL" id="AP012046">
    <property type="protein sequence ID" value="BAK95508.1"/>
    <property type="molecule type" value="Genomic_DNA"/>
</dbReference>
<evidence type="ECO:0000313" key="1">
    <source>
        <dbReference type="EMBL" id="BAK95508.1"/>
    </source>
</evidence>
<dbReference type="KEGG" id="thl:TEH_21810"/>